<organism evidence="2 3">
    <name type="scientific">Paenibacillus thalictri</name>
    <dbReference type="NCBI Taxonomy" id="2527873"/>
    <lineage>
        <taxon>Bacteria</taxon>
        <taxon>Bacillati</taxon>
        <taxon>Bacillota</taxon>
        <taxon>Bacilli</taxon>
        <taxon>Bacillales</taxon>
        <taxon>Paenibacillaceae</taxon>
        <taxon>Paenibacillus</taxon>
    </lineage>
</organism>
<dbReference type="OrthoDB" id="2483993at2"/>
<proteinExistence type="predicted"/>
<dbReference type="PROSITE" id="PS50022">
    <property type="entry name" value="FA58C_3"/>
    <property type="match status" value="1"/>
</dbReference>
<gene>
    <name evidence="2" type="ORF">EYB31_05690</name>
</gene>
<evidence type="ECO:0000313" key="3">
    <source>
        <dbReference type="Proteomes" id="UP000293142"/>
    </source>
</evidence>
<dbReference type="EMBL" id="SIRE01000004">
    <property type="protein sequence ID" value="TBL80718.1"/>
    <property type="molecule type" value="Genomic_DNA"/>
</dbReference>
<dbReference type="Proteomes" id="UP000293142">
    <property type="component" value="Unassembled WGS sequence"/>
</dbReference>
<accession>A0A4Q9DY16</accession>
<name>A0A4Q9DY16_9BACL</name>
<keyword evidence="3" id="KW-1185">Reference proteome</keyword>
<dbReference type="Gene3D" id="3.60.60.10">
    <property type="entry name" value="Penicillin V Acylase, Chain A"/>
    <property type="match status" value="1"/>
</dbReference>
<dbReference type="Gene3D" id="2.60.120.260">
    <property type="entry name" value="Galactose-binding domain-like"/>
    <property type="match status" value="1"/>
</dbReference>
<feature type="domain" description="F5/8 type C" evidence="1">
    <location>
        <begin position="578"/>
        <end position="716"/>
    </location>
</feature>
<dbReference type="SUPFAM" id="SSF49785">
    <property type="entry name" value="Galactose-binding domain-like"/>
    <property type="match status" value="1"/>
</dbReference>
<sequence length="716" mass="79159">MEVSRAQVNYCRLKLTVHFLLWKKRDMFSSPAYTQTTRHPTQKRFWRNGVKITILGGGAMKKWVVKLMAFSVAAAVLLPAEDYVSASSMAVSTGNSTIDGRPVAFKNRDHWSSPDGWQVYPYYFTADNSSFGSGDRYTARFSYMGVTAHGDSGVDPVTNTTIPWAGSNDKGLGLVQVAGHTLSSEFATDHGFAVSQDLTNGMSGGYLNHVILSRAETVDEVEQILRDTNNGGGFHGSFARNTSAMISVFDRSGNAAVFEFDGDSFTRDNIKQEYVQDANGYYTAAHTDDKDAANPADGAYSGYDWRNNFSKVNWTKSNGFPYFVDQQTTTVLTETDPYSQDEDTNVVNTVYTPDGIHDWEFSTSAVKRHTRTGIRLDDPYKKDYRYFIHKNVGSYALGSDNYLETLNKNIGELPGDQKPTGWHINRFVSTFGTVLVGTKIGDPYGGKLTTMWVNLGEPTVGIFVPLFPYTGTIPSELNDMYLAINAKRHLVYDYTNDDAVGYSGGRNVDHTINTVALVGSTSNYYAEGGIQNYTFDIENWAFDEYDKFMADLRTGTRTDAQLKTDMIAWQQNMATKMKTHYVAGTSPNVALKKAVTVDSTYSTYAAANAVDGISADESRWLSANTSGPHWLAIDLGQNYTIKSAEITTGKGANEAVSNFKLQSWNGTAWVDIPGTSVTGNTSTKVLQTFTPVTTSKVRFYSTDNGYVKVKDIRIFE</sequence>
<dbReference type="AlphaFoldDB" id="A0A4Q9DY16"/>
<evidence type="ECO:0000313" key="2">
    <source>
        <dbReference type="EMBL" id="TBL80718.1"/>
    </source>
</evidence>
<protein>
    <recommendedName>
        <fullName evidence="1">F5/8 type C domain-containing protein</fullName>
    </recommendedName>
</protein>
<comment type="caution">
    <text evidence="2">The sequence shown here is derived from an EMBL/GenBank/DDBJ whole genome shotgun (WGS) entry which is preliminary data.</text>
</comment>
<reference evidence="2 3" key="1">
    <citation type="submission" date="2019-02" db="EMBL/GenBank/DDBJ databases">
        <title>Paenibacillus sp. nov., isolated from surface-sterilized tissue of Thalictrum simplex L.</title>
        <authorList>
            <person name="Tuo L."/>
        </authorList>
    </citation>
    <scope>NUCLEOTIDE SEQUENCE [LARGE SCALE GENOMIC DNA]</scope>
    <source>
        <strain evidence="2 3">N2SHLJ1</strain>
    </source>
</reference>
<evidence type="ECO:0000259" key="1">
    <source>
        <dbReference type="PROSITE" id="PS50022"/>
    </source>
</evidence>
<dbReference type="InterPro" id="IPR000421">
    <property type="entry name" value="FA58C"/>
</dbReference>
<dbReference type="Pfam" id="PF00754">
    <property type="entry name" value="F5_F8_type_C"/>
    <property type="match status" value="1"/>
</dbReference>
<dbReference type="InterPro" id="IPR008979">
    <property type="entry name" value="Galactose-bd-like_sf"/>
</dbReference>